<organism evidence="4 5">
    <name type="scientific">Cladophialophora chaetospira</name>
    <dbReference type="NCBI Taxonomy" id="386627"/>
    <lineage>
        <taxon>Eukaryota</taxon>
        <taxon>Fungi</taxon>
        <taxon>Dikarya</taxon>
        <taxon>Ascomycota</taxon>
        <taxon>Pezizomycotina</taxon>
        <taxon>Eurotiomycetes</taxon>
        <taxon>Chaetothyriomycetidae</taxon>
        <taxon>Chaetothyriales</taxon>
        <taxon>Herpotrichiellaceae</taxon>
        <taxon>Cladophialophora</taxon>
    </lineage>
</organism>
<comment type="similarity">
    <text evidence="1">Belongs to the PrpD family.</text>
</comment>
<dbReference type="EMBL" id="JAPDRK010000019">
    <property type="protein sequence ID" value="KAJ9604228.1"/>
    <property type="molecule type" value="Genomic_DNA"/>
</dbReference>
<evidence type="ECO:0000259" key="2">
    <source>
        <dbReference type="Pfam" id="PF03972"/>
    </source>
</evidence>
<protein>
    <recommendedName>
        <fullName evidence="6">MmgE/PrpD family protein</fullName>
    </recommendedName>
</protein>
<dbReference type="InterPro" id="IPR045337">
    <property type="entry name" value="MmgE_PrpD_C"/>
</dbReference>
<dbReference type="Pfam" id="PF19305">
    <property type="entry name" value="MmgE_PrpD_C"/>
    <property type="match status" value="1"/>
</dbReference>
<dbReference type="InterPro" id="IPR042183">
    <property type="entry name" value="MmgE/PrpD_sf_1"/>
</dbReference>
<dbReference type="GO" id="GO:0016829">
    <property type="term" value="F:lyase activity"/>
    <property type="evidence" value="ECO:0007669"/>
    <property type="project" value="InterPro"/>
</dbReference>
<gene>
    <name evidence="4" type="ORF">H2200_011062</name>
</gene>
<dbReference type="InterPro" id="IPR042188">
    <property type="entry name" value="MmgE/PrpD_sf_2"/>
</dbReference>
<accession>A0AA38WZZ6</accession>
<dbReference type="InterPro" id="IPR036148">
    <property type="entry name" value="MmgE/PrpD_sf"/>
</dbReference>
<dbReference type="AlphaFoldDB" id="A0AA38WZZ6"/>
<evidence type="ECO:0000256" key="1">
    <source>
        <dbReference type="ARBA" id="ARBA00006174"/>
    </source>
</evidence>
<dbReference type="Pfam" id="PF03972">
    <property type="entry name" value="MmgE_PrpD_N"/>
    <property type="match status" value="1"/>
</dbReference>
<reference evidence="4" key="1">
    <citation type="submission" date="2022-10" db="EMBL/GenBank/DDBJ databases">
        <title>Culturing micro-colonial fungi from biological soil crusts in the Mojave desert and describing Neophaeococcomyces mojavensis, and introducing the new genera and species Taxawa tesnikishii.</title>
        <authorList>
            <person name="Kurbessoian T."/>
            <person name="Stajich J.E."/>
        </authorList>
    </citation>
    <scope>NUCLEOTIDE SEQUENCE</scope>
    <source>
        <strain evidence="4">TK_41</strain>
    </source>
</reference>
<proteinExistence type="inferred from homology"/>
<evidence type="ECO:0000313" key="4">
    <source>
        <dbReference type="EMBL" id="KAJ9604228.1"/>
    </source>
</evidence>
<dbReference type="InterPro" id="IPR045336">
    <property type="entry name" value="MmgE_PrpD_N"/>
</dbReference>
<dbReference type="InterPro" id="IPR005656">
    <property type="entry name" value="MmgE_PrpD"/>
</dbReference>
<dbReference type="SUPFAM" id="SSF103378">
    <property type="entry name" value="2-methylcitrate dehydratase PrpD"/>
    <property type="match status" value="1"/>
</dbReference>
<dbReference type="Gene3D" id="3.30.1330.120">
    <property type="entry name" value="2-methylcitrate dehydratase PrpD"/>
    <property type="match status" value="1"/>
</dbReference>
<dbReference type="PANTHER" id="PTHR16943:SF8">
    <property type="entry name" value="2-METHYLCITRATE DEHYDRATASE"/>
    <property type="match status" value="1"/>
</dbReference>
<dbReference type="PANTHER" id="PTHR16943">
    <property type="entry name" value="2-METHYLCITRATE DEHYDRATASE-RELATED"/>
    <property type="match status" value="1"/>
</dbReference>
<evidence type="ECO:0008006" key="6">
    <source>
        <dbReference type="Google" id="ProtNLM"/>
    </source>
</evidence>
<dbReference type="Proteomes" id="UP001172673">
    <property type="component" value="Unassembled WGS sequence"/>
</dbReference>
<evidence type="ECO:0000259" key="3">
    <source>
        <dbReference type="Pfam" id="PF19305"/>
    </source>
</evidence>
<feature type="domain" description="MmgE/PrpD N-terminal" evidence="2">
    <location>
        <begin position="9"/>
        <end position="231"/>
    </location>
</feature>
<sequence>MGQVDHTFKLANYLANLTYDDLPPQVIDQAKKSILNSLGCGIGYCLHGPAEKAFSIIQEDGNGTTATLLGRRQRASIDNAVLINGIALTTADYDDTHLKTVIHPAGTSLAALLSWGEAYHMSNRDFILAFVCGVETQCAVGNAISPSHYAQGWHVTGTTGSFGAAAAISKARKLDPYQFAAALGHSASMASGIRAMFGVDTKTLHMGRGAQNGILAARLAAGGFQSCPSAIEAWAQLVSTTIHVESISSLVETGTYEMLENTFKPYPCGIVIHPLIDAAVEAHSTLRWGSVQDQSHSTITVRDIESIEATVNPQCVRLCSVRHPKTGLETIFSLYHGIAVGLLYGCAGPDQFSDEGCNDPLVNELRDQIKVQTSSDLADDAAILMVKLIGKEEQVFHVEHATGSLARPMDIEQLERKFIALSSGILGRQRATEIMEECWNLERVADMADFVGKLAPS</sequence>
<dbReference type="Gene3D" id="1.10.4100.10">
    <property type="entry name" value="2-methylcitrate dehydratase PrpD"/>
    <property type="match status" value="1"/>
</dbReference>
<name>A0AA38WZZ6_9EURO</name>
<comment type="caution">
    <text evidence="4">The sequence shown here is derived from an EMBL/GenBank/DDBJ whole genome shotgun (WGS) entry which is preliminary data.</text>
</comment>
<keyword evidence="5" id="KW-1185">Reference proteome</keyword>
<evidence type="ECO:0000313" key="5">
    <source>
        <dbReference type="Proteomes" id="UP001172673"/>
    </source>
</evidence>
<feature type="domain" description="MmgE/PrpD C-terminal" evidence="3">
    <location>
        <begin position="266"/>
        <end position="441"/>
    </location>
</feature>